<evidence type="ECO:0000256" key="2">
    <source>
        <dbReference type="ARBA" id="ARBA00022475"/>
    </source>
</evidence>
<keyword evidence="3 7" id="KW-0812">Transmembrane</keyword>
<feature type="transmembrane region" description="Helical" evidence="7">
    <location>
        <begin position="172"/>
        <end position="190"/>
    </location>
</feature>
<dbReference type="InterPro" id="IPR018076">
    <property type="entry name" value="T2SS_GspF_dom"/>
</dbReference>
<dbReference type="Proteomes" id="UP000070344">
    <property type="component" value="Unassembled WGS sequence"/>
</dbReference>
<gene>
    <name evidence="9" type="ORF">AKJ41_01540</name>
</gene>
<dbReference type="InterPro" id="IPR042094">
    <property type="entry name" value="T2SS_GspF_sf"/>
</dbReference>
<evidence type="ECO:0000313" key="10">
    <source>
        <dbReference type="Proteomes" id="UP000070344"/>
    </source>
</evidence>
<dbReference type="Gene3D" id="1.20.81.30">
    <property type="entry name" value="Type II secretion system (T2SS), domain F"/>
    <property type="match status" value="1"/>
</dbReference>
<sequence>MPEDEEGKGGNGALSRFFSKIGNAVMKTGEVTTETPDRVKEAVKKEPVTEGEKRINLLERLRELKRLEIEGPEVEEAEWEEEEEWEERRAELERPASDRLADTLAGVFSGPFEMMADRLAGFYFFSGLERDLRRANMSVSVERYLTFVMGLSSLVAGSGFLFIWLLIGSLPFSILAASGGFLVTALFGKLHPRLKMKARTSEIEQEIPYALRHMATQLSSGTGLPESMTSVSRADYGALSEEFGRTLRDMRTGDTMTEALTSLRNRIESDSLRRAIRQIQRTLRTGGDLAQTLNILADETAFNLRTKLRNYIQSLGVMTMIYMFASSVIPALLIVLMIVMNFMGGGFIPVEFMPLLYLLVIPSLLLYLVIIFKRMEPGV</sequence>
<evidence type="ECO:0000256" key="3">
    <source>
        <dbReference type="ARBA" id="ARBA00022692"/>
    </source>
</evidence>
<dbReference type="PANTHER" id="PTHR35402">
    <property type="entry name" value="INTEGRAL MEMBRANE PROTEIN-RELATED"/>
    <property type="match status" value="1"/>
</dbReference>
<keyword evidence="4 7" id="KW-1133">Transmembrane helix</keyword>
<keyword evidence="2" id="KW-1003">Cell membrane</keyword>
<dbReference type="EMBL" id="LHXV01000012">
    <property type="protein sequence ID" value="KXB01453.1"/>
    <property type="molecule type" value="Genomic_DNA"/>
</dbReference>
<feature type="compositionally biased region" description="Acidic residues" evidence="6">
    <location>
        <begin position="73"/>
        <end position="85"/>
    </location>
</feature>
<feature type="transmembrane region" description="Helical" evidence="7">
    <location>
        <begin position="144"/>
        <end position="166"/>
    </location>
</feature>
<evidence type="ECO:0000259" key="8">
    <source>
        <dbReference type="Pfam" id="PF00482"/>
    </source>
</evidence>
<dbReference type="InterPro" id="IPR056569">
    <property type="entry name" value="ArlJ-like"/>
</dbReference>
<evidence type="ECO:0000256" key="5">
    <source>
        <dbReference type="ARBA" id="ARBA00023136"/>
    </source>
</evidence>
<keyword evidence="5 7" id="KW-0472">Membrane</keyword>
<organism evidence="9 10">
    <name type="scientific">candidate division MSBL1 archaeon SCGC-AAA259O05</name>
    <dbReference type="NCBI Taxonomy" id="1698271"/>
    <lineage>
        <taxon>Archaea</taxon>
        <taxon>Methanobacteriati</taxon>
        <taxon>Methanobacteriota</taxon>
        <taxon>candidate division MSBL1</taxon>
    </lineage>
</organism>
<keyword evidence="10" id="KW-1185">Reference proteome</keyword>
<dbReference type="Pfam" id="PF00482">
    <property type="entry name" value="T2SSF"/>
    <property type="match status" value="1"/>
</dbReference>
<protein>
    <recommendedName>
        <fullName evidence="8">Type II secretion system protein GspF domain-containing protein</fullName>
    </recommendedName>
</protein>
<dbReference type="GO" id="GO:0005886">
    <property type="term" value="C:plasma membrane"/>
    <property type="evidence" value="ECO:0007669"/>
    <property type="project" value="UniProtKB-SubCell"/>
</dbReference>
<comment type="caution">
    <text evidence="9">The sequence shown here is derived from an EMBL/GenBank/DDBJ whole genome shotgun (WGS) entry which is preliminary data.</text>
</comment>
<feature type="region of interest" description="Disordered" evidence="6">
    <location>
        <begin position="73"/>
        <end position="92"/>
    </location>
</feature>
<evidence type="ECO:0000313" key="9">
    <source>
        <dbReference type="EMBL" id="KXB01453.1"/>
    </source>
</evidence>
<comment type="subcellular location">
    <subcellularLocation>
        <location evidence="1">Cell membrane</location>
        <topology evidence="1">Multi-pass membrane protein</topology>
    </subcellularLocation>
</comment>
<evidence type="ECO:0000256" key="6">
    <source>
        <dbReference type="SAM" id="MobiDB-lite"/>
    </source>
</evidence>
<dbReference type="AlphaFoldDB" id="A0A133V4T0"/>
<dbReference type="PANTHER" id="PTHR35402:SF1">
    <property type="entry name" value="TYPE II SECRETION SYSTEM PROTEIN GSPF DOMAIN-CONTAINING PROTEIN"/>
    <property type="match status" value="1"/>
</dbReference>
<evidence type="ECO:0000256" key="1">
    <source>
        <dbReference type="ARBA" id="ARBA00004651"/>
    </source>
</evidence>
<feature type="transmembrane region" description="Helical" evidence="7">
    <location>
        <begin position="352"/>
        <end position="372"/>
    </location>
</feature>
<feature type="domain" description="Type II secretion system protein GspF" evidence="8">
    <location>
        <begin position="210"/>
        <end position="336"/>
    </location>
</feature>
<proteinExistence type="predicted"/>
<reference evidence="9 10" key="1">
    <citation type="journal article" date="2016" name="Sci. Rep.">
        <title>Metabolic traits of an uncultured archaeal lineage -MSBL1- from brine pools of the Red Sea.</title>
        <authorList>
            <person name="Mwirichia R."/>
            <person name="Alam I."/>
            <person name="Rashid M."/>
            <person name="Vinu M."/>
            <person name="Ba-Alawi W."/>
            <person name="Anthony Kamau A."/>
            <person name="Kamanda Ngugi D."/>
            <person name="Goker M."/>
            <person name="Klenk H.P."/>
            <person name="Bajic V."/>
            <person name="Stingl U."/>
        </authorList>
    </citation>
    <scope>NUCLEOTIDE SEQUENCE [LARGE SCALE GENOMIC DNA]</scope>
    <source>
        <strain evidence="9">SCGC-AAA259O05</strain>
    </source>
</reference>
<accession>A0A133V4T0</accession>
<feature type="transmembrane region" description="Helical" evidence="7">
    <location>
        <begin position="315"/>
        <end position="340"/>
    </location>
</feature>
<evidence type="ECO:0000256" key="4">
    <source>
        <dbReference type="ARBA" id="ARBA00022989"/>
    </source>
</evidence>
<evidence type="ECO:0000256" key="7">
    <source>
        <dbReference type="SAM" id="Phobius"/>
    </source>
</evidence>
<name>A0A133V4T0_9EURY</name>